<feature type="transmembrane region" description="Helical" evidence="6">
    <location>
        <begin position="193"/>
        <end position="216"/>
    </location>
</feature>
<dbReference type="SUPFAM" id="SSF161098">
    <property type="entry name" value="MetI-like"/>
    <property type="match status" value="2"/>
</dbReference>
<feature type="transmembrane region" description="Helical" evidence="6">
    <location>
        <begin position="96"/>
        <end position="118"/>
    </location>
</feature>
<comment type="subcellular location">
    <subcellularLocation>
        <location evidence="6">Cell membrane</location>
        <topology evidence="6">Multi-pass membrane protein</topology>
    </subcellularLocation>
    <subcellularLocation>
        <location evidence="1">Membrane</location>
        <topology evidence="1">Multi-pass membrane protein</topology>
    </subcellularLocation>
</comment>
<feature type="transmembrane region" description="Helical" evidence="6">
    <location>
        <begin position="12"/>
        <end position="32"/>
    </location>
</feature>
<dbReference type="EMBL" id="JAFBFC010000006">
    <property type="protein sequence ID" value="MBM7704353.1"/>
    <property type="molecule type" value="Genomic_DNA"/>
</dbReference>
<feature type="transmembrane region" description="Helical" evidence="6">
    <location>
        <begin position="138"/>
        <end position="159"/>
    </location>
</feature>
<dbReference type="CDD" id="cd06261">
    <property type="entry name" value="TM_PBP2"/>
    <property type="match status" value="2"/>
</dbReference>
<feature type="transmembrane region" description="Helical" evidence="6">
    <location>
        <begin position="404"/>
        <end position="427"/>
    </location>
</feature>
<evidence type="ECO:0000313" key="8">
    <source>
        <dbReference type="EMBL" id="MBM7704353.1"/>
    </source>
</evidence>
<evidence type="ECO:0000313" key="9">
    <source>
        <dbReference type="Proteomes" id="UP000809829"/>
    </source>
</evidence>
<keyword evidence="4 6" id="KW-1133">Transmembrane helix</keyword>
<dbReference type="PROSITE" id="PS50928">
    <property type="entry name" value="ABC_TM1"/>
    <property type="match status" value="2"/>
</dbReference>
<feature type="transmembrane region" description="Helical" evidence="6">
    <location>
        <begin position="344"/>
        <end position="366"/>
    </location>
</feature>
<organism evidence="8 9">
    <name type="scientific">Priestia iocasae</name>
    <dbReference type="NCBI Taxonomy" id="2291674"/>
    <lineage>
        <taxon>Bacteria</taxon>
        <taxon>Bacillati</taxon>
        <taxon>Bacillota</taxon>
        <taxon>Bacilli</taxon>
        <taxon>Bacillales</taxon>
        <taxon>Bacillaceae</taxon>
        <taxon>Priestia</taxon>
    </lineage>
</organism>
<dbReference type="Pfam" id="PF00528">
    <property type="entry name" value="BPD_transp_1"/>
    <property type="match status" value="2"/>
</dbReference>
<feature type="transmembrane region" description="Helical" evidence="6">
    <location>
        <begin position="464"/>
        <end position="487"/>
    </location>
</feature>
<evidence type="ECO:0000256" key="2">
    <source>
        <dbReference type="ARBA" id="ARBA00022448"/>
    </source>
</evidence>
<feature type="transmembrane region" description="Helical" evidence="6">
    <location>
        <begin position="510"/>
        <end position="532"/>
    </location>
</feature>
<dbReference type="Gene3D" id="3.40.190.10">
    <property type="entry name" value="Periplasmic binding protein-like II"/>
    <property type="match status" value="2"/>
</dbReference>
<dbReference type="InterPro" id="IPR000515">
    <property type="entry name" value="MetI-like"/>
</dbReference>
<keyword evidence="3 6" id="KW-0812">Transmembrane</keyword>
<feature type="transmembrane region" description="Helical" evidence="6">
    <location>
        <begin position="236"/>
        <end position="261"/>
    </location>
</feature>
<feature type="transmembrane region" description="Helical" evidence="6">
    <location>
        <begin position="553"/>
        <end position="573"/>
    </location>
</feature>
<feature type="transmembrane region" description="Helical" evidence="6">
    <location>
        <begin position="287"/>
        <end position="313"/>
    </location>
</feature>
<sequence length="873" mass="96076">MRNTTGTMRGITSGIWFVFICFLCVPLLFLFYRSFSVDEEQLLRHYEDVMTDATFQQAFLNSIKVSLVSAVITTVLAFWIAYTVHATNLTKGFKRVIHIGILLPMLLPTITYGFAIMYSFGNQGLMTKLVGSQIFSIYGFPGLLIGYVIYTLPPAFLLISNGFLYVDKKVVIVSNLMADSPWRALWHTTLRPLVGAISGAFVLAFILSFTDFGIPASLGGTYPVVATQLYQAMLGAIPSFANGAVIAIIMLLPAVMGVILLRYVDRFHFHSEDLTDMDMLPNRVRDVFAGVVATLVCGGVVSIFLVMFFVPFFQRFPYDLTLTADHVVQVLQSNMLLSVYQNSVIIAVLTAIAGTLLAFTAALMRVRTSVKGANAFDWFAMVANTVPGMVLGISYLLLFNGSSLKGTFTIIVISIVIHYFTTPYLMAKQALEKINPSWETTAALLGDSWWQTIRRLLLPNVKDTLVGMLSYFFIHAMVTISGIIFLVTPETSVMASKIKELQHFAKFNDIFVLSLLIFATNLLVKIGSGFVVQQFQYSKEERKQNMKKWWKRLAVTASLASVIGIIVACSNGAGDEKVVIQTNGDEEAVDAMESALQEAGYDDQYVVQSLGTSELGGKLLAEGENIDADLVTMSSYFLESAQEEHDMFADISFDTKPLAEYPSYYTPILANTGAIFVNEEALKEKGLPMPTSLQDLTDPRFKGAISIPNIMDSSTGWLLVQSIMETYGEEEGKNMLQALVENSGPHLESSGSGPIKKVQAGETVAGFGLRHQAVKAKAEGAPIAFVDPNEGNYSLTESVAVVKKGEEKEALATEMAEVLIKDAREQLLTHYPVALYEGETVSAENKPANPKTYKESLTVELLEKHQTLFQSVQ</sequence>
<dbReference type="Pfam" id="PF13343">
    <property type="entry name" value="SBP_bac_6"/>
    <property type="match status" value="1"/>
</dbReference>
<dbReference type="PANTHER" id="PTHR43496">
    <property type="entry name" value="PROTEIN LPLB"/>
    <property type="match status" value="1"/>
</dbReference>
<evidence type="ECO:0000256" key="1">
    <source>
        <dbReference type="ARBA" id="ARBA00004141"/>
    </source>
</evidence>
<dbReference type="RefSeq" id="WP_338038935.1">
    <property type="nucleotide sequence ID" value="NZ_JAFBFC010000006.1"/>
</dbReference>
<comment type="similarity">
    <text evidence="6">Belongs to the binding-protein-dependent transport system permease family.</text>
</comment>
<feature type="domain" description="ABC transmembrane type-1" evidence="7">
    <location>
        <begin position="59"/>
        <end position="261"/>
    </location>
</feature>
<accession>A0ABS2QXY3</accession>
<evidence type="ECO:0000256" key="3">
    <source>
        <dbReference type="ARBA" id="ARBA00022692"/>
    </source>
</evidence>
<protein>
    <submittedName>
        <fullName evidence="8">Iron(III) transport system permease protein</fullName>
    </submittedName>
</protein>
<dbReference type="SUPFAM" id="SSF53850">
    <property type="entry name" value="Periplasmic binding protein-like II"/>
    <property type="match status" value="1"/>
</dbReference>
<keyword evidence="2 6" id="KW-0813">Transport</keyword>
<evidence type="ECO:0000256" key="4">
    <source>
        <dbReference type="ARBA" id="ARBA00022989"/>
    </source>
</evidence>
<evidence type="ECO:0000256" key="5">
    <source>
        <dbReference type="ARBA" id="ARBA00023136"/>
    </source>
</evidence>
<name>A0ABS2QXY3_9BACI</name>
<keyword evidence="5 6" id="KW-0472">Membrane</keyword>
<dbReference type="PANTHER" id="PTHR43496:SF1">
    <property type="entry name" value="POLYGALACTURONAN_RHAMNOGALACTURONAN TRANSPORT SYSTEM PERMEASE PROTEIN YTEP"/>
    <property type="match status" value="1"/>
</dbReference>
<dbReference type="InterPro" id="IPR035906">
    <property type="entry name" value="MetI-like_sf"/>
</dbReference>
<proteinExistence type="inferred from homology"/>
<dbReference type="Proteomes" id="UP000809829">
    <property type="component" value="Unassembled WGS sequence"/>
</dbReference>
<feature type="transmembrane region" description="Helical" evidence="6">
    <location>
        <begin position="65"/>
        <end position="84"/>
    </location>
</feature>
<feature type="transmembrane region" description="Helical" evidence="6">
    <location>
        <begin position="378"/>
        <end position="398"/>
    </location>
</feature>
<evidence type="ECO:0000259" key="7">
    <source>
        <dbReference type="PROSITE" id="PS50928"/>
    </source>
</evidence>
<feature type="domain" description="ABC transmembrane type-1" evidence="7">
    <location>
        <begin position="340"/>
        <end position="528"/>
    </location>
</feature>
<reference evidence="8 9" key="1">
    <citation type="submission" date="2021-01" db="EMBL/GenBank/DDBJ databases">
        <title>Genomic Encyclopedia of Type Strains, Phase IV (KMG-IV): sequencing the most valuable type-strain genomes for metagenomic binning, comparative biology and taxonomic classification.</title>
        <authorList>
            <person name="Goeker M."/>
        </authorList>
    </citation>
    <scope>NUCLEOTIDE SEQUENCE [LARGE SCALE GENOMIC DNA]</scope>
    <source>
        <strain evidence="8 9">DSM 104297</strain>
    </source>
</reference>
<keyword evidence="9" id="KW-1185">Reference proteome</keyword>
<evidence type="ECO:0000256" key="6">
    <source>
        <dbReference type="RuleBase" id="RU363032"/>
    </source>
</evidence>
<dbReference type="Gene3D" id="1.10.3720.10">
    <property type="entry name" value="MetI-like"/>
    <property type="match status" value="2"/>
</dbReference>
<comment type="caution">
    <text evidence="8">The sequence shown here is derived from an EMBL/GenBank/DDBJ whole genome shotgun (WGS) entry which is preliminary data.</text>
</comment>
<gene>
    <name evidence="8" type="ORF">JOC83_003208</name>
</gene>